<proteinExistence type="predicted"/>
<keyword evidence="2" id="KW-0732">Signal</keyword>
<name>A0A1A9LAP4_9FLAO</name>
<dbReference type="InterPro" id="IPR019734">
    <property type="entry name" value="TPR_rpt"/>
</dbReference>
<dbReference type="EMBL" id="LXIE01000045">
    <property type="protein sequence ID" value="OAD90429.1"/>
    <property type="molecule type" value="Genomic_DNA"/>
</dbReference>
<dbReference type="STRING" id="1385699.A7A78_05790"/>
<accession>A0A1A9LAP4</accession>
<evidence type="ECO:0000313" key="3">
    <source>
        <dbReference type="EMBL" id="OAD90429.1"/>
    </source>
</evidence>
<feature type="signal peptide" evidence="2">
    <location>
        <begin position="1"/>
        <end position="17"/>
    </location>
</feature>
<dbReference type="Proteomes" id="UP000077552">
    <property type="component" value="Unassembled WGS sequence"/>
</dbReference>
<keyword evidence="1" id="KW-0802">TPR repeat</keyword>
<sequence length="233" mass="27042">MKILTAIILLFAINVSAQNPNFEKWQELANNDINLQPEFGDLEKNESQIKADNDFIEEILKHYDNKQDASKKMTELGFQYIYERRDLQTAMKRFNQAYLLEPKNADIYYGYGTIYFNLGAMESAREQFDKGLLINPNHSKMLTDYGTTYLGDYYNSVNTNPEKAAENLNNSVKYLEKAYSIDEKNSDTIYKLSIINMYLGDCKKANKYLDKADKMKNPNITEEFKAELKQKCG</sequence>
<evidence type="ECO:0000256" key="2">
    <source>
        <dbReference type="SAM" id="SignalP"/>
    </source>
</evidence>
<dbReference type="Gene3D" id="1.25.40.10">
    <property type="entry name" value="Tetratricopeptide repeat domain"/>
    <property type="match status" value="2"/>
</dbReference>
<dbReference type="PANTHER" id="PTHR12558:SF13">
    <property type="entry name" value="CELL DIVISION CYCLE PROTEIN 27 HOMOLOG"/>
    <property type="match status" value="1"/>
</dbReference>
<evidence type="ECO:0000256" key="1">
    <source>
        <dbReference type="PROSITE-ProRule" id="PRU00339"/>
    </source>
</evidence>
<protein>
    <submittedName>
        <fullName evidence="3">Uncharacterized protein</fullName>
    </submittedName>
</protein>
<gene>
    <name evidence="3" type="ORF">A7A78_05790</name>
</gene>
<feature type="repeat" description="TPR" evidence="1">
    <location>
        <begin position="105"/>
        <end position="138"/>
    </location>
</feature>
<feature type="chain" id="PRO_5008391984" evidence="2">
    <location>
        <begin position="18"/>
        <end position="233"/>
    </location>
</feature>
<dbReference type="PROSITE" id="PS50005">
    <property type="entry name" value="TPR"/>
    <property type="match status" value="1"/>
</dbReference>
<dbReference type="RefSeq" id="WP_068762747.1">
    <property type="nucleotide sequence ID" value="NZ_LXIE01000045.1"/>
</dbReference>
<organism evidence="3 4">
    <name type="scientific">Aequorivita soesokkakensis</name>
    <dbReference type="NCBI Taxonomy" id="1385699"/>
    <lineage>
        <taxon>Bacteria</taxon>
        <taxon>Pseudomonadati</taxon>
        <taxon>Bacteroidota</taxon>
        <taxon>Flavobacteriia</taxon>
        <taxon>Flavobacteriales</taxon>
        <taxon>Flavobacteriaceae</taxon>
        <taxon>Aequorivita</taxon>
    </lineage>
</organism>
<keyword evidence="4" id="KW-1185">Reference proteome</keyword>
<dbReference type="SUPFAM" id="SSF48452">
    <property type="entry name" value="TPR-like"/>
    <property type="match status" value="1"/>
</dbReference>
<dbReference type="PROSITE" id="PS50293">
    <property type="entry name" value="TPR_REGION"/>
    <property type="match status" value="1"/>
</dbReference>
<dbReference type="AlphaFoldDB" id="A0A1A9LAP4"/>
<comment type="caution">
    <text evidence="3">The sequence shown here is derived from an EMBL/GenBank/DDBJ whole genome shotgun (WGS) entry which is preliminary data.</text>
</comment>
<evidence type="ECO:0000313" key="4">
    <source>
        <dbReference type="Proteomes" id="UP000077552"/>
    </source>
</evidence>
<dbReference type="Pfam" id="PF14559">
    <property type="entry name" value="TPR_19"/>
    <property type="match status" value="1"/>
</dbReference>
<reference evidence="3 4" key="1">
    <citation type="submission" date="2016-05" db="EMBL/GenBank/DDBJ databases">
        <title>Genome sequencing of Vitellibacter soesokkakensis RSSK-12.</title>
        <authorList>
            <person name="Thevarajoo S."/>
            <person name="Selvaratnam C."/>
            <person name="Goh K.M."/>
            <person name="Chan K.-G."/>
            <person name="Chong C.S."/>
        </authorList>
    </citation>
    <scope>NUCLEOTIDE SEQUENCE [LARGE SCALE GENOMIC DNA]</scope>
    <source>
        <strain evidence="3 4">RSSK-12</strain>
    </source>
</reference>
<dbReference type="PANTHER" id="PTHR12558">
    <property type="entry name" value="CELL DIVISION CYCLE 16,23,27"/>
    <property type="match status" value="1"/>
</dbReference>
<dbReference type="InterPro" id="IPR011990">
    <property type="entry name" value="TPR-like_helical_dom_sf"/>
</dbReference>
<dbReference type="OrthoDB" id="7058419at2"/>